<gene>
    <name evidence="2" type="ORF">NDU88_004215</name>
</gene>
<dbReference type="Proteomes" id="UP001066276">
    <property type="component" value="Chromosome 4_1"/>
</dbReference>
<proteinExistence type="predicted"/>
<evidence type="ECO:0000256" key="1">
    <source>
        <dbReference type="SAM" id="MobiDB-lite"/>
    </source>
</evidence>
<dbReference type="AlphaFoldDB" id="A0AAV7T788"/>
<evidence type="ECO:0000313" key="3">
    <source>
        <dbReference type="Proteomes" id="UP001066276"/>
    </source>
</evidence>
<reference evidence="2" key="1">
    <citation type="journal article" date="2022" name="bioRxiv">
        <title>Sequencing and chromosome-scale assembly of the giantPleurodeles waltlgenome.</title>
        <authorList>
            <person name="Brown T."/>
            <person name="Elewa A."/>
            <person name="Iarovenko S."/>
            <person name="Subramanian E."/>
            <person name="Araus A.J."/>
            <person name="Petzold A."/>
            <person name="Susuki M."/>
            <person name="Suzuki K.-i.T."/>
            <person name="Hayashi T."/>
            <person name="Toyoda A."/>
            <person name="Oliveira C."/>
            <person name="Osipova E."/>
            <person name="Leigh N.D."/>
            <person name="Simon A."/>
            <person name="Yun M.H."/>
        </authorList>
    </citation>
    <scope>NUCLEOTIDE SEQUENCE</scope>
    <source>
        <strain evidence="2">20211129_DDA</strain>
        <tissue evidence="2">Liver</tissue>
    </source>
</reference>
<name>A0AAV7T788_PLEWA</name>
<sequence length="229" mass="24429">MASAGRRGGRREAADAPTGWCGGKGFAPAGATARGEQRPGPSGIQGASGALSVGCEVCGGRRQDRERDEIAWRVEGLDMSIEEGELVESRSESDWWECGKGRGVANPVLKSFQSEKRLLVWSGGRRRDGSGLEVRMAQERPPLLSTDMELVCPILFSVGSMPEDAVATAWSTVNLGDHESCPLLQLLLWPLPCVAIVMARPAPRILCCCSQRSHALPAIAAADLVVPHT</sequence>
<comment type="caution">
    <text evidence="2">The sequence shown here is derived from an EMBL/GenBank/DDBJ whole genome shotgun (WGS) entry which is preliminary data.</text>
</comment>
<feature type="region of interest" description="Disordered" evidence="1">
    <location>
        <begin position="1"/>
        <end position="48"/>
    </location>
</feature>
<organism evidence="2 3">
    <name type="scientific">Pleurodeles waltl</name>
    <name type="common">Iberian ribbed newt</name>
    <dbReference type="NCBI Taxonomy" id="8319"/>
    <lineage>
        <taxon>Eukaryota</taxon>
        <taxon>Metazoa</taxon>
        <taxon>Chordata</taxon>
        <taxon>Craniata</taxon>
        <taxon>Vertebrata</taxon>
        <taxon>Euteleostomi</taxon>
        <taxon>Amphibia</taxon>
        <taxon>Batrachia</taxon>
        <taxon>Caudata</taxon>
        <taxon>Salamandroidea</taxon>
        <taxon>Salamandridae</taxon>
        <taxon>Pleurodelinae</taxon>
        <taxon>Pleurodeles</taxon>
    </lineage>
</organism>
<protein>
    <submittedName>
        <fullName evidence="2">Uncharacterized protein</fullName>
    </submittedName>
</protein>
<dbReference type="EMBL" id="JANPWB010000007">
    <property type="protein sequence ID" value="KAJ1172368.1"/>
    <property type="molecule type" value="Genomic_DNA"/>
</dbReference>
<accession>A0AAV7T788</accession>
<evidence type="ECO:0000313" key="2">
    <source>
        <dbReference type="EMBL" id="KAJ1172368.1"/>
    </source>
</evidence>
<keyword evidence="3" id="KW-1185">Reference proteome</keyword>